<dbReference type="EMBL" id="NIDE01000002">
    <property type="protein sequence ID" value="OWK45659.1"/>
    <property type="molecule type" value="Genomic_DNA"/>
</dbReference>
<reference evidence="2" key="1">
    <citation type="submission" date="2017-06" db="EMBL/GenBank/DDBJ databases">
        <title>Genome analysis of Fimbriiglobus ruber SP5, the first member of the order Planctomycetales with confirmed chitinolytic capability.</title>
        <authorList>
            <person name="Ravin N.V."/>
            <person name="Rakitin A.L."/>
            <person name="Ivanova A.A."/>
            <person name="Beletsky A.V."/>
            <person name="Kulichevskaya I.S."/>
            <person name="Mardanov A.V."/>
            <person name="Dedysh S.N."/>
        </authorList>
    </citation>
    <scope>NUCLEOTIDE SEQUENCE [LARGE SCALE GENOMIC DNA]</scope>
    <source>
        <strain evidence="2">SP5</strain>
    </source>
</reference>
<name>A0A225E824_9BACT</name>
<protein>
    <submittedName>
        <fullName evidence="1">Uncharacterized protein</fullName>
    </submittedName>
</protein>
<evidence type="ECO:0000313" key="1">
    <source>
        <dbReference type="EMBL" id="OWK45659.1"/>
    </source>
</evidence>
<comment type="caution">
    <text evidence="1">The sequence shown here is derived from an EMBL/GenBank/DDBJ whole genome shotgun (WGS) entry which is preliminary data.</text>
</comment>
<dbReference type="Proteomes" id="UP000214646">
    <property type="component" value="Unassembled WGS sequence"/>
</dbReference>
<dbReference type="AlphaFoldDB" id="A0A225E824"/>
<proteinExistence type="predicted"/>
<sequence length="50" mass="5345">MAAGIRGTYPESALRTPEKFTQITVPPVCEAPVLDVSFEFGANVSNFDNG</sequence>
<keyword evidence="2" id="KW-1185">Reference proteome</keyword>
<evidence type="ECO:0000313" key="2">
    <source>
        <dbReference type="Proteomes" id="UP000214646"/>
    </source>
</evidence>
<gene>
    <name evidence="1" type="ORF">FRUB_01990</name>
</gene>
<accession>A0A225E824</accession>
<organism evidence="1 2">
    <name type="scientific">Fimbriiglobus ruber</name>
    <dbReference type="NCBI Taxonomy" id="1908690"/>
    <lineage>
        <taxon>Bacteria</taxon>
        <taxon>Pseudomonadati</taxon>
        <taxon>Planctomycetota</taxon>
        <taxon>Planctomycetia</taxon>
        <taxon>Gemmatales</taxon>
        <taxon>Gemmataceae</taxon>
        <taxon>Fimbriiglobus</taxon>
    </lineage>
</organism>